<evidence type="ECO:0000313" key="1">
    <source>
        <dbReference type="EMBL" id="GAA0150197.1"/>
    </source>
</evidence>
<comment type="caution">
    <text evidence="1">The sequence shown here is derived from an EMBL/GenBank/DDBJ whole genome shotgun (WGS) entry which is preliminary data.</text>
</comment>
<organism evidence="1 2">
    <name type="scientific">Lithospermum erythrorhizon</name>
    <name type="common">Purple gromwell</name>
    <name type="synonym">Lithospermum officinale var. erythrorhizon</name>
    <dbReference type="NCBI Taxonomy" id="34254"/>
    <lineage>
        <taxon>Eukaryota</taxon>
        <taxon>Viridiplantae</taxon>
        <taxon>Streptophyta</taxon>
        <taxon>Embryophyta</taxon>
        <taxon>Tracheophyta</taxon>
        <taxon>Spermatophyta</taxon>
        <taxon>Magnoliopsida</taxon>
        <taxon>eudicotyledons</taxon>
        <taxon>Gunneridae</taxon>
        <taxon>Pentapetalae</taxon>
        <taxon>asterids</taxon>
        <taxon>lamiids</taxon>
        <taxon>Boraginales</taxon>
        <taxon>Boraginaceae</taxon>
        <taxon>Boraginoideae</taxon>
        <taxon>Lithospermeae</taxon>
        <taxon>Lithospermum</taxon>
    </lineage>
</organism>
<dbReference type="AlphaFoldDB" id="A0AAV3PGZ5"/>
<dbReference type="EMBL" id="BAABME010001544">
    <property type="protein sequence ID" value="GAA0150197.1"/>
    <property type="molecule type" value="Genomic_DNA"/>
</dbReference>
<reference evidence="1 2" key="1">
    <citation type="submission" date="2024-01" db="EMBL/GenBank/DDBJ databases">
        <title>The complete chloroplast genome sequence of Lithospermum erythrorhizon: insights into the phylogenetic relationship among Boraginaceae species and the maternal lineages of purple gromwells.</title>
        <authorList>
            <person name="Okada T."/>
            <person name="Watanabe K."/>
        </authorList>
    </citation>
    <scope>NUCLEOTIDE SEQUENCE [LARGE SCALE GENOMIC DNA]</scope>
</reference>
<accession>A0AAV3PGZ5</accession>
<proteinExistence type="predicted"/>
<dbReference type="Proteomes" id="UP001454036">
    <property type="component" value="Unassembled WGS sequence"/>
</dbReference>
<gene>
    <name evidence="1" type="ORF">LIER_09190</name>
</gene>
<evidence type="ECO:0000313" key="2">
    <source>
        <dbReference type="Proteomes" id="UP001454036"/>
    </source>
</evidence>
<keyword evidence="2" id="KW-1185">Reference proteome</keyword>
<sequence>MLQGTDHLFSISDIPLFNGADQNFFNESLQPTDIPRVPLHYANPHAMEEILISQEAAVLLRFENGIAITEPVFVHNLSTIAKYGVKKLVEVICAFDDTGMLVQNLSLPATLRHYHSMKSGNESIMNDGWNIINKYHVQWNPGITSGIFTGSKITTCSKSLFQMVLEILCWNNCDPQSILGMSILAPKATSCDQLHSNLLMVEDFNERLLFCNILLTRYCIMLNLVQGFLLASFMETSSVAKYSDAYRHKWDPGLLVSVGSHLCSQLAWTEFLHSPVHQRHFDSSLVWDNMNYEKTELNFNVVRVIFISILWTKLWDHRIPINVDSYTDTSGLGGLNMATRHYNKQFINLISEVAGKERCFNSGLNILSLYLVQQSISKEVSQFNDPLISLVVVLNSAMWVVGELYPTTLNMWVVIRVRGQDAYVSYILILVIQPVREQRHLLINPWTCLLWVLFFPLKLIVTSFTRVSKETW</sequence>
<name>A0AAV3PGZ5_LITER</name>
<protein>
    <submittedName>
        <fullName evidence="1">Uncharacterized protein</fullName>
    </submittedName>
</protein>